<evidence type="ECO:0008006" key="4">
    <source>
        <dbReference type="Google" id="ProtNLM"/>
    </source>
</evidence>
<dbReference type="AlphaFoldDB" id="A0A1M5ENI4"/>
<evidence type="ECO:0000256" key="1">
    <source>
        <dbReference type="SAM" id="Phobius"/>
    </source>
</evidence>
<accession>A0A1M5ENI4</accession>
<keyword evidence="1" id="KW-0472">Membrane</keyword>
<name>A0A1M5ENI4_SALEC</name>
<feature type="transmembrane region" description="Helical" evidence="1">
    <location>
        <begin position="81"/>
        <end position="99"/>
    </location>
</feature>
<protein>
    <recommendedName>
        <fullName evidence="4">PAP2 superfamily protein</fullName>
    </recommendedName>
</protein>
<proteinExistence type="predicted"/>
<dbReference type="OrthoDB" id="9786064at2"/>
<dbReference type="PROSITE" id="PS51257">
    <property type="entry name" value="PROKAR_LIPOPROTEIN"/>
    <property type="match status" value="1"/>
</dbReference>
<feature type="transmembrane region" description="Helical" evidence="1">
    <location>
        <begin position="181"/>
        <end position="199"/>
    </location>
</feature>
<dbReference type="RefSeq" id="WP_072877696.1">
    <property type="nucleotide sequence ID" value="NZ_FQVT01000002.1"/>
</dbReference>
<gene>
    <name evidence="2" type="ORF">SAMN05444483_102451</name>
</gene>
<organism evidence="2 3">
    <name type="scientific">Salegentibacter echinorum</name>
    <dbReference type="NCBI Taxonomy" id="1073325"/>
    <lineage>
        <taxon>Bacteria</taxon>
        <taxon>Pseudomonadati</taxon>
        <taxon>Bacteroidota</taxon>
        <taxon>Flavobacteriia</taxon>
        <taxon>Flavobacteriales</taxon>
        <taxon>Flavobacteriaceae</taxon>
        <taxon>Salegentibacter</taxon>
    </lineage>
</organism>
<sequence length="203" mass="23420">MRFLLQSASFIFHPLWVPIAGSCFYFIFTPRYFPEGIIKAKLLAIAILSIFIPVVFYFLLKNLGKAESVFLKNVGERKWPLFFFGILMIMLLNQIINVYDYAALYYFYVGILISTLLAFILVLFKFKASLHMMGLGGLISFLIILSLGFQINIVYTICFFILGLGFTASSRIYYKAHSFRELFVGLLIGVLPQFIYLYLPTWL</sequence>
<dbReference type="STRING" id="1073325.SAMN05444483_102451"/>
<feature type="transmembrane region" description="Helical" evidence="1">
    <location>
        <begin position="40"/>
        <end position="60"/>
    </location>
</feature>
<feature type="transmembrane region" description="Helical" evidence="1">
    <location>
        <begin position="7"/>
        <end position="28"/>
    </location>
</feature>
<evidence type="ECO:0000313" key="2">
    <source>
        <dbReference type="EMBL" id="SHF80848.1"/>
    </source>
</evidence>
<reference evidence="3" key="1">
    <citation type="submission" date="2016-11" db="EMBL/GenBank/DDBJ databases">
        <authorList>
            <person name="Varghese N."/>
            <person name="Submissions S."/>
        </authorList>
    </citation>
    <scope>NUCLEOTIDE SEQUENCE [LARGE SCALE GENOMIC DNA]</scope>
    <source>
        <strain evidence="3">DSM 24579</strain>
    </source>
</reference>
<keyword evidence="3" id="KW-1185">Reference proteome</keyword>
<dbReference type="EMBL" id="FQVT01000002">
    <property type="protein sequence ID" value="SHF80848.1"/>
    <property type="molecule type" value="Genomic_DNA"/>
</dbReference>
<dbReference type="Proteomes" id="UP000183945">
    <property type="component" value="Unassembled WGS sequence"/>
</dbReference>
<keyword evidence="1" id="KW-1133">Transmembrane helix</keyword>
<feature type="transmembrane region" description="Helical" evidence="1">
    <location>
        <begin position="105"/>
        <end position="123"/>
    </location>
</feature>
<keyword evidence="1" id="KW-0812">Transmembrane</keyword>
<evidence type="ECO:0000313" key="3">
    <source>
        <dbReference type="Proteomes" id="UP000183945"/>
    </source>
</evidence>